<protein>
    <submittedName>
        <fullName evidence="5">Substrate-binding domain-containing protein</fullName>
    </submittedName>
</protein>
<dbReference type="Proteomes" id="UP001652445">
    <property type="component" value="Unassembled WGS sequence"/>
</dbReference>
<dbReference type="PANTHER" id="PTHR30146:SF109">
    <property type="entry name" value="HTH-TYPE TRANSCRIPTIONAL REGULATOR GALS"/>
    <property type="match status" value="1"/>
</dbReference>
<evidence type="ECO:0000256" key="3">
    <source>
        <dbReference type="ARBA" id="ARBA00023163"/>
    </source>
</evidence>
<evidence type="ECO:0000313" key="6">
    <source>
        <dbReference type="Proteomes" id="UP001652445"/>
    </source>
</evidence>
<sequence length="303" mass="33611">MPQERAVGAVGAFRPIVFLTPSIQSSLSANILAGAEELLSEHGYPIMFRSTRNDQEKERQLLQECSRMGARGFMIIPVDGESYSEDILRLTLNKFPVVVIDRYLRGVDTNCVCSDNIGGAYDATSHLIELGHSNLAFVALHNRSTTSLEDRLTGFEKALTQHHIPIDHHRCLIELFSEHPPKAEQGDTFVEHKSLVRSFLERNPDVTAVFAATNSSGIAVLEAAEELGIKVPEQLSVIFFDDYEHSTLSRIPPSCVIQQDKEIGAAAAQLLMSVIENPLLERKQLTLPTQLILRKSTARVRPS</sequence>
<evidence type="ECO:0000313" key="5">
    <source>
        <dbReference type="EMBL" id="MCU6795529.1"/>
    </source>
</evidence>
<evidence type="ECO:0000256" key="1">
    <source>
        <dbReference type="ARBA" id="ARBA00023015"/>
    </source>
</evidence>
<name>A0ABT2ULM4_9BACL</name>
<dbReference type="PANTHER" id="PTHR30146">
    <property type="entry name" value="LACI-RELATED TRANSCRIPTIONAL REPRESSOR"/>
    <property type="match status" value="1"/>
</dbReference>
<evidence type="ECO:0000256" key="2">
    <source>
        <dbReference type="ARBA" id="ARBA00023125"/>
    </source>
</evidence>
<reference evidence="5 6" key="1">
    <citation type="submission" date="2022-09" db="EMBL/GenBank/DDBJ databases">
        <authorList>
            <person name="Han X.L."/>
            <person name="Wang Q."/>
            <person name="Lu T."/>
        </authorList>
    </citation>
    <scope>NUCLEOTIDE SEQUENCE [LARGE SCALE GENOMIC DNA]</scope>
    <source>
        <strain evidence="5 6">WQ 127069</strain>
    </source>
</reference>
<dbReference type="Pfam" id="PF13377">
    <property type="entry name" value="Peripla_BP_3"/>
    <property type="match status" value="1"/>
</dbReference>
<gene>
    <name evidence="5" type="ORF">OB236_25785</name>
</gene>
<dbReference type="InterPro" id="IPR046335">
    <property type="entry name" value="LacI/GalR-like_sensor"/>
</dbReference>
<keyword evidence="1" id="KW-0805">Transcription regulation</keyword>
<dbReference type="Gene3D" id="3.40.50.2300">
    <property type="match status" value="2"/>
</dbReference>
<dbReference type="EMBL" id="JAOQIO010000094">
    <property type="protein sequence ID" value="MCU6795529.1"/>
    <property type="molecule type" value="Genomic_DNA"/>
</dbReference>
<feature type="domain" description="Transcriptional regulator LacI/GalR-like sensor" evidence="4">
    <location>
        <begin position="125"/>
        <end position="297"/>
    </location>
</feature>
<comment type="caution">
    <text evidence="5">The sequence shown here is derived from an EMBL/GenBank/DDBJ whole genome shotgun (WGS) entry which is preliminary data.</text>
</comment>
<keyword evidence="3" id="KW-0804">Transcription</keyword>
<organism evidence="5 6">
    <name type="scientific">Paenibacillus baimaensis</name>
    <dbReference type="NCBI Taxonomy" id="2982185"/>
    <lineage>
        <taxon>Bacteria</taxon>
        <taxon>Bacillati</taxon>
        <taxon>Bacillota</taxon>
        <taxon>Bacilli</taxon>
        <taxon>Bacillales</taxon>
        <taxon>Paenibacillaceae</taxon>
        <taxon>Paenibacillus</taxon>
    </lineage>
</organism>
<proteinExistence type="predicted"/>
<dbReference type="SUPFAM" id="SSF53822">
    <property type="entry name" value="Periplasmic binding protein-like I"/>
    <property type="match status" value="1"/>
</dbReference>
<keyword evidence="2" id="KW-0238">DNA-binding</keyword>
<dbReference type="CDD" id="cd06267">
    <property type="entry name" value="PBP1_LacI_sugar_binding-like"/>
    <property type="match status" value="1"/>
</dbReference>
<evidence type="ECO:0000259" key="4">
    <source>
        <dbReference type="Pfam" id="PF13377"/>
    </source>
</evidence>
<dbReference type="InterPro" id="IPR028082">
    <property type="entry name" value="Peripla_BP_I"/>
</dbReference>
<keyword evidence="6" id="KW-1185">Reference proteome</keyword>
<accession>A0ABT2ULM4</accession>